<dbReference type="EMBL" id="JBJUIK010000002">
    <property type="protein sequence ID" value="KAL3534773.1"/>
    <property type="molecule type" value="Genomic_DNA"/>
</dbReference>
<accession>A0ABD3AU89</accession>
<sequence>MVFDGLKSKNEVSWNALDCGAYGRKIEAIFNDEKADFEATRFMYSSVFIAHASIGALEKEKWVDNVFFNVSAFSFKEATMCIYLRVLILMYPYLSMGSPSIIGTSVLRGIVVMLMTLPKRIICHYPSLQDTNIEPMAMTLRTRVPWYQLGCSNKL</sequence>
<gene>
    <name evidence="2" type="ORF">ACH5RR_003234</name>
</gene>
<dbReference type="Proteomes" id="UP001630127">
    <property type="component" value="Unassembled WGS sequence"/>
</dbReference>
<proteinExistence type="predicted"/>
<keyword evidence="1" id="KW-0812">Transmembrane</keyword>
<reference evidence="2 3" key="1">
    <citation type="submission" date="2024-11" db="EMBL/GenBank/DDBJ databases">
        <title>A near-complete genome assembly of Cinchona calisaya.</title>
        <authorList>
            <person name="Lian D.C."/>
            <person name="Zhao X.W."/>
            <person name="Wei L."/>
        </authorList>
    </citation>
    <scope>NUCLEOTIDE SEQUENCE [LARGE SCALE GENOMIC DNA]</scope>
    <source>
        <tissue evidence="2">Nenye</tissue>
    </source>
</reference>
<feature type="transmembrane region" description="Helical" evidence="1">
    <location>
        <begin position="100"/>
        <end position="117"/>
    </location>
</feature>
<name>A0ABD3AU89_9GENT</name>
<keyword evidence="1" id="KW-1133">Transmembrane helix</keyword>
<organism evidence="2 3">
    <name type="scientific">Cinchona calisaya</name>
    <dbReference type="NCBI Taxonomy" id="153742"/>
    <lineage>
        <taxon>Eukaryota</taxon>
        <taxon>Viridiplantae</taxon>
        <taxon>Streptophyta</taxon>
        <taxon>Embryophyta</taxon>
        <taxon>Tracheophyta</taxon>
        <taxon>Spermatophyta</taxon>
        <taxon>Magnoliopsida</taxon>
        <taxon>eudicotyledons</taxon>
        <taxon>Gunneridae</taxon>
        <taxon>Pentapetalae</taxon>
        <taxon>asterids</taxon>
        <taxon>lamiids</taxon>
        <taxon>Gentianales</taxon>
        <taxon>Rubiaceae</taxon>
        <taxon>Cinchonoideae</taxon>
        <taxon>Cinchoneae</taxon>
        <taxon>Cinchona</taxon>
    </lineage>
</organism>
<protein>
    <submittedName>
        <fullName evidence="2">Uncharacterized protein</fullName>
    </submittedName>
</protein>
<keyword evidence="3" id="KW-1185">Reference proteome</keyword>
<evidence type="ECO:0000313" key="2">
    <source>
        <dbReference type="EMBL" id="KAL3534773.1"/>
    </source>
</evidence>
<keyword evidence="1" id="KW-0472">Membrane</keyword>
<evidence type="ECO:0000313" key="3">
    <source>
        <dbReference type="Proteomes" id="UP001630127"/>
    </source>
</evidence>
<dbReference type="AlphaFoldDB" id="A0ABD3AU89"/>
<comment type="caution">
    <text evidence="2">The sequence shown here is derived from an EMBL/GenBank/DDBJ whole genome shotgun (WGS) entry which is preliminary data.</text>
</comment>
<evidence type="ECO:0000256" key="1">
    <source>
        <dbReference type="SAM" id="Phobius"/>
    </source>
</evidence>